<evidence type="ECO:0000313" key="2">
    <source>
        <dbReference type="Proteomes" id="UP001324993"/>
    </source>
</evidence>
<dbReference type="EMBL" id="CP138858">
    <property type="protein sequence ID" value="WPJ94942.1"/>
    <property type="molecule type" value="Genomic_DNA"/>
</dbReference>
<gene>
    <name evidence="1" type="ORF">SH580_16050</name>
</gene>
<accession>A0ABZ0RJ19</accession>
<dbReference type="Proteomes" id="UP001324993">
    <property type="component" value="Chromosome"/>
</dbReference>
<reference evidence="1 2" key="1">
    <citation type="submission" date="2023-11" db="EMBL/GenBank/DDBJ databases">
        <title>Coraliomargarita sp. nov., isolated from marine algae.</title>
        <authorList>
            <person name="Lee J.K."/>
            <person name="Baek J.H."/>
            <person name="Kim J.M."/>
            <person name="Choi D.G."/>
            <person name="Jeon C.O."/>
        </authorList>
    </citation>
    <scope>NUCLEOTIDE SEQUENCE [LARGE SCALE GENOMIC DNA]</scope>
    <source>
        <strain evidence="1 2">J2-16</strain>
    </source>
</reference>
<protein>
    <submittedName>
        <fullName evidence="1">Uncharacterized protein</fullName>
    </submittedName>
</protein>
<organism evidence="1 2">
    <name type="scientific">Coraliomargarita algicola</name>
    <dbReference type="NCBI Taxonomy" id="3092156"/>
    <lineage>
        <taxon>Bacteria</taxon>
        <taxon>Pseudomonadati</taxon>
        <taxon>Verrucomicrobiota</taxon>
        <taxon>Opitutia</taxon>
        <taxon>Puniceicoccales</taxon>
        <taxon>Coraliomargaritaceae</taxon>
        <taxon>Coraliomargarita</taxon>
    </lineage>
</organism>
<keyword evidence="2" id="KW-1185">Reference proteome</keyword>
<proteinExistence type="predicted"/>
<dbReference type="RefSeq" id="WP_319831845.1">
    <property type="nucleotide sequence ID" value="NZ_CP138858.1"/>
</dbReference>
<sequence>MTDLSDENERELAQIFINLGASESQAPVMAAQLLKRAGQIAEERGISKVEATETLLKQVFAARQGA</sequence>
<evidence type="ECO:0000313" key="1">
    <source>
        <dbReference type="EMBL" id="WPJ94942.1"/>
    </source>
</evidence>
<name>A0ABZ0RJ19_9BACT</name>